<feature type="transmembrane region" description="Helical" evidence="1">
    <location>
        <begin position="265"/>
        <end position="286"/>
    </location>
</feature>
<evidence type="ECO:0000313" key="2">
    <source>
        <dbReference type="EMBL" id="KAJ6228661.1"/>
    </source>
</evidence>
<feature type="transmembrane region" description="Helical" evidence="1">
    <location>
        <begin position="139"/>
        <end position="162"/>
    </location>
</feature>
<keyword evidence="1" id="KW-1133">Transmembrane helix</keyword>
<feature type="transmembrane region" description="Helical" evidence="1">
    <location>
        <begin position="242"/>
        <end position="259"/>
    </location>
</feature>
<feature type="transmembrane region" description="Helical" evidence="1">
    <location>
        <begin position="464"/>
        <end position="483"/>
    </location>
</feature>
<evidence type="ECO:0000256" key="1">
    <source>
        <dbReference type="SAM" id="Phobius"/>
    </source>
</evidence>
<comment type="caution">
    <text evidence="2">The sequence shown here is derived from an EMBL/GenBank/DDBJ whole genome shotgun (WGS) entry which is preliminary data.</text>
</comment>
<organism evidence="2 3">
    <name type="scientific">Anaeramoeba flamelloides</name>
    <dbReference type="NCBI Taxonomy" id="1746091"/>
    <lineage>
        <taxon>Eukaryota</taxon>
        <taxon>Metamonada</taxon>
        <taxon>Anaeramoebidae</taxon>
        <taxon>Anaeramoeba</taxon>
    </lineage>
</organism>
<feature type="transmembrane region" description="Helical" evidence="1">
    <location>
        <begin position="298"/>
        <end position="317"/>
    </location>
</feature>
<sequence>MDTKVEEFIRLIQNKENFRILEDQSVALGLLASQEEQDAMKFLLSKLPRDYPHTEPSGILFQHARMMASVTPITNQKPPNSEDIVLEEFDNKIDENKTSNPISALELERHEENGIPVVENNINNDNINNNNSTKAKKTVLIFFILAWGSFFTLFSISMPTLVQRYEWEFINNDCNTRYTEFENEIYYHGKDSKIIKAKSIDLCKPKYIVDRKIGFFSCWVNPKNENEVKLFPDFKNSGKESATAFMIILWLVFSFPILTNDDSSTFVKILKIPTIIALFPFSSIIIPIQRAKRGDKRWILFTILSLTFLILVLNLPINRKAKLQKDRLEQRTCSVIDYKKTTSCPYCYSGYQCTFMLLKGENADPNIVGKNSRYADQYSNTFLYLKLEISPETEMTSNPNFYIPYVRYPFTQYNNINILTAAPNNGDSIICYVEKGWKYSSSNTTYPEVVLQLQADTNGYTASIVFQIIFAVIYGLVMLKILLTRQ</sequence>
<evidence type="ECO:0000313" key="3">
    <source>
        <dbReference type="Proteomes" id="UP001150062"/>
    </source>
</evidence>
<keyword evidence="1" id="KW-0812">Transmembrane</keyword>
<protein>
    <submittedName>
        <fullName evidence="2">Uncharacterized protein</fullName>
    </submittedName>
</protein>
<keyword evidence="3" id="KW-1185">Reference proteome</keyword>
<keyword evidence="1" id="KW-0472">Membrane</keyword>
<dbReference type="Proteomes" id="UP001150062">
    <property type="component" value="Unassembled WGS sequence"/>
</dbReference>
<dbReference type="EMBL" id="JAOAOG010000326">
    <property type="protein sequence ID" value="KAJ6228661.1"/>
    <property type="molecule type" value="Genomic_DNA"/>
</dbReference>
<accession>A0ABQ8X865</accession>
<reference evidence="2" key="1">
    <citation type="submission" date="2022-08" db="EMBL/GenBank/DDBJ databases">
        <title>Novel sulfate-reducing endosymbionts in the free-living metamonad Anaeramoeba.</title>
        <authorList>
            <person name="Jerlstrom-Hultqvist J."/>
            <person name="Cepicka I."/>
            <person name="Gallot-Lavallee L."/>
            <person name="Salas-Leiva D."/>
            <person name="Curtis B.A."/>
            <person name="Zahonova K."/>
            <person name="Pipaliya S."/>
            <person name="Dacks J."/>
            <person name="Roger A.J."/>
        </authorList>
    </citation>
    <scope>NUCLEOTIDE SEQUENCE</scope>
    <source>
        <strain evidence="2">Schooner1</strain>
    </source>
</reference>
<name>A0ABQ8X865_9EUKA</name>
<gene>
    <name evidence="2" type="ORF">M0813_08698</name>
</gene>
<proteinExistence type="predicted"/>